<keyword evidence="1" id="KW-0378">Hydrolase</keyword>
<dbReference type="EMBL" id="JACIEN010000005">
    <property type="protein sequence ID" value="MBB4018737.1"/>
    <property type="molecule type" value="Genomic_DNA"/>
</dbReference>
<dbReference type="GO" id="GO:0004180">
    <property type="term" value="F:carboxypeptidase activity"/>
    <property type="evidence" value="ECO:0007669"/>
    <property type="project" value="UniProtKB-KW"/>
</dbReference>
<dbReference type="RefSeq" id="WP_183317588.1">
    <property type="nucleotide sequence ID" value="NZ_JACIEN010000005.1"/>
</dbReference>
<organism evidence="1 2">
    <name type="scientific">Chelatococcus caeni</name>
    <dbReference type="NCBI Taxonomy" id="1348468"/>
    <lineage>
        <taxon>Bacteria</taxon>
        <taxon>Pseudomonadati</taxon>
        <taxon>Pseudomonadota</taxon>
        <taxon>Alphaproteobacteria</taxon>
        <taxon>Hyphomicrobiales</taxon>
        <taxon>Chelatococcaceae</taxon>
        <taxon>Chelatococcus</taxon>
    </lineage>
</organism>
<dbReference type="AlphaFoldDB" id="A0A840C8S5"/>
<gene>
    <name evidence="1" type="ORF">GGR16_003784</name>
</gene>
<keyword evidence="2" id="KW-1185">Reference proteome</keyword>
<reference evidence="1 2" key="1">
    <citation type="submission" date="2020-08" db="EMBL/GenBank/DDBJ databases">
        <title>Genomic Encyclopedia of Type Strains, Phase IV (KMG-IV): sequencing the most valuable type-strain genomes for metagenomic binning, comparative biology and taxonomic classification.</title>
        <authorList>
            <person name="Goeker M."/>
        </authorList>
    </citation>
    <scope>NUCLEOTIDE SEQUENCE [LARGE SCALE GENOMIC DNA]</scope>
    <source>
        <strain evidence="1 2">DSM 103737</strain>
    </source>
</reference>
<dbReference type="Proteomes" id="UP000577362">
    <property type="component" value="Unassembled WGS sequence"/>
</dbReference>
<sequence>MSIAVNLTLRSPGGGAVLTGNWSSATRAAAQLGSGSVRGGQAMGRPAQFSINGDFTPRSGPQARISVAGDFRPSSGGLFGWFKGLAKGVLGLAGNILGKLPLVGIPFGVLNGLARGSLEQAVRSIPIIGNVYDAAKGLFSGQFGTALRSLSGLVPFVGPALQLVDGLRHGSIMDLIDGAAGLALDFATMGQGHFLKGRATANFARV</sequence>
<keyword evidence="1" id="KW-0645">Protease</keyword>
<keyword evidence="1" id="KW-0121">Carboxypeptidase</keyword>
<accession>A0A840C8S5</accession>
<evidence type="ECO:0000313" key="2">
    <source>
        <dbReference type="Proteomes" id="UP000577362"/>
    </source>
</evidence>
<protein>
    <submittedName>
        <fullName evidence="1">Zn-dependent M28 family amino/carboxypeptidase</fullName>
    </submittedName>
</protein>
<evidence type="ECO:0000313" key="1">
    <source>
        <dbReference type="EMBL" id="MBB4018737.1"/>
    </source>
</evidence>
<comment type="caution">
    <text evidence="1">The sequence shown here is derived from an EMBL/GenBank/DDBJ whole genome shotgun (WGS) entry which is preliminary data.</text>
</comment>
<name>A0A840C8S5_9HYPH</name>
<proteinExistence type="predicted"/>